<dbReference type="FunFam" id="1.20.1250.20:FF:000018">
    <property type="entry name" value="MFS transporter permease"/>
    <property type="match status" value="1"/>
</dbReference>
<comment type="subcellular location">
    <subcellularLocation>
        <location evidence="1">Membrane</location>
        <topology evidence="1">Multi-pass membrane protein</topology>
    </subcellularLocation>
</comment>
<feature type="transmembrane region" description="Helical" evidence="6">
    <location>
        <begin position="372"/>
        <end position="394"/>
    </location>
</feature>
<dbReference type="GO" id="GO:0016020">
    <property type="term" value="C:membrane"/>
    <property type="evidence" value="ECO:0007669"/>
    <property type="project" value="UniProtKB-SubCell"/>
</dbReference>
<dbReference type="AlphaFoldDB" id="A0A7H8QVU3"/>
<protein>
    <recommendedName>
        <fullName evidence="9">Major facilitator superfamily (MFS) profile domain-containing protein</fullName>
    </recommendedName>
</protein>
<dbReference type="GO" id="GO:0022857">
    <property type="term" value="F:transmembrane transporter activity"/>
    <property type="evidence" value="ECO:0007669"/>
    <property type="project" value="InterPro"/>
</dbReference>
<keyword evidence="5 6" id="KW-0472">Membrane</keyword>
<feature type="transmembrane region" description="Helical" evidence="6">
    <location>
        <begin position="339"/>
        <end position="360"/>
    </location>
</feature>
<keyword evidence="2" id="KW-0813">Transport</keyword>
<dbReference type="GeneID" id="55992416"/>
<dbReference type="PANTHER" id="PTHR43791:SF36">
    <property type="entry name" value="TRANSPORTER, PUTATIVE (AFU_ORTHOLOGUE AFUA_6G08340)-RELATED"/>
    <property type="match status" value="1"/>
</dbReference>
<evidence type="ECO:0000256" key="3">
    <source>
        <dbReference type="ARBA" id="ARBA00022692"/>
    </source>
</evidence>
<accession>A0A7H8QVU3</accession>
<sequence>MDDSKNDSKNIENAIANDPLARYSDAQKTKALRKLDWSLIPLLGVIYMLSYIDRGNIGNAYTAGMGSAWGIASNQYSWIITAYYLAYIAFQWFILLWKVISLPAWVALMALSWGITSILQAATTNFAGLMALRCLLGVFEAGFAPGVALFLSFFYHRSEMAFRYGLFISFSPIANCFASAMAYGIVHARTSLSSWKLLFIIEGIPTLLMLPLAYIFLPKAPGHCRFLNQIENEIVSLRAAQGRGHEEEGKLNFKQVCTAFYDYKNYIQAVIAFCLNSAFAALPAFLPTIIEDIGYSSVQSQGLSAPPFKNRSVFLSSLSIIGAVGFLIQALVETSGARYFATYLICGGVFPAVALTFTWVTDNQGSASKCGAGLVIFGLLFFAAILVQFLRFLMSRENKRRDERYGIVDSGEMPENVADSGDDHPDFRFML</sequence>
<dbReference type="KEGG" id="trg:TRUGW13939_04918"/>
<proteinExistence type="predicted"/>
<dbReference type="Proteomes" id="UP000509510">
    <property type="component" value="Chromosome III"/>
</dbReference>
<feature type="transmembrane region" description="Helical" evidence="6">
    <location>
        <begin position="166"/>
        <end position="185"/>
    </location>
</feature>
<evidence type="ECO:0000256" key="1">
    <source>
        <dbReference type="ARBA" id="ARBA00004141"/>
    </source>
</evidence>
<feature type="transmembrane region" description="Helical" evidence="6">
    <location>
        <begin position="269"/>
        <end position="290"/>
    </location>
</feature>
<evidence type="ECO:0000313" key="8">
    <source>
        <dbReference type="Proteomes" id="UP000509510"/>
    </source>
</evidence>
<keyword evidence="4 6" id="KW-1133">Transmembrane helix</keyword>
<feature type="transmembrane region" description="Helical" evidence="6">
    <location>
        <begin position="35"/>
        <end position="52"/>
    </location>
</feature>
<feature type="transmembrane region" description="Helical" evidence="6">
    <location>
        <begin position="76"/>
        <end position="97"/>
    </location>
</feature>
<feature type="transmembrane region" description="Helical" evidence="6">
    <location>
        <begin position="197"/>
        <end position="217"/>
    </location>
</feature>
<dbReference type="InterPro" id="IPR036259">
    <property type="entry name" value="MFS_trans_sf"/>
</dbReference>
<name>A0A7H8QVU3_TALRU</name>
<dbReference type="SUPFAM" id="SSF103473">
    <property type="entry name" value="MFS general substrate transporter"/>
    <property type="match status" value="1"/>
</dbReference>
<keyword evidence="8" id="KW-1185">Reference proteome</keyword>
<evidence type="ECO:0008006" key="9">
    <source>
        <dbReference type="Google" id="ProtNLM"/>
    </source>
</evidence>
<dbReference type="OrthoDB" id="2985014at2759"/>
<reference evidence="8" key="1">
    <citation type="submission" date="2020-06" db="EMBL/GenBank/DDBJ databases">
        <title>A chromosome-scale genome assembly of Talaromyces rugulosus W13939.</title>
        <authorList>
            <person name="Wang B."/>
            <person name="Guo L."/>
            <person name="Ye K."/>
            <person name="Wang L."/>
        </authorList>
    </citation>
    <scope>NUCLEOTIDE SEQUENCE [LARGE SCALE GENOMIC DNA]</scope>
    <source>
        <strain evidence="8">W13939</strain>
    </source>
</reference>
<dbReference type="EMBL" id="CP055900">
    <property type="protein sequence ID" value="QKX57798.1"/>
    <property type="molecule type" value="Genomic_DNA"/>
</dbReference>
<feature type="transmembrane region" description="Helical" evidence="6">
    <location>
        <begin position="313"/>
        <end position="332"/>
    </location>
</feature>
<evidence type="ECO:0000313" key="7">
    <source>
        <dbReference type="EMBL" id="QKX57798.1"/>
    </source>
</evidence>
<evidence type="ECO:0000256" key="5">
    <source>
        <dbReference type="ARBA" id="ARBA00023136"/>
    </source>
</evidence>
<dbReference type="PANTHER" id="PTHR43791">
    <property type="entry name" value="PERMEASE-RELATED"/>
    <property type="match status" value="1"/>
</dbReference>
<dbReference type="InterPro" id="IPR011701">
    <property type="entry name" value="MFS"/>
</dbReference>
<dbReference type="RefSeq" id="XP_035343976.1">
    <property type="nucleotide sequence ID" value="XM_035488083.1"/>
</dbReference>
<organism evidence="7 8">
    <name type="scientific">Talaromyces rugulosus</name>
    <name type="common">Penicillium rugulosum</name>
    <dbReference type="NCBI Taxonomy" id="121627"/>
    <lineage>
        <taxon>Eukaryota</taxon>
        <taxon>Fungi</taxon>
        <taxon>Dikarya</taxon>
        <taxon>Ascomycota</taxon>
        <taxon>Pezizomycotina</taxon>
        <taxon>Eurotiomycetes</taxon>
        <taxon>Eurotiomycetidae</taxon>
        <taxon>Eurotiales</taxon>
        <taxon>Trichocomaceae</taxon>
        <taxon>Talaromyces</taxon>
        <taxon>Talaromyces sect. Islandici</taxon>
    </lineage>
</organism>
<evidence type="ECO:0000256" key="2">
    <source>
        <dbReference type="ARBA" id="ARBA00022448"/>
    </source>
</evidence>
<gene>
    <name evidence="7" type="ORF">TRUGW13939_04918</name>
</gene>
<dbReference type="Gene3D" id="1.20.1250.20">
    <property type="entry name" value="MFS general substrate transporter like domains"/>
    <property type="match status" value="1"/>
</dbReference>
<feature type="transmembrane region" description="Helical" evidence="6">
    <location>
        <begin position="129"/>
        <end position="154"/>
    </location>
</feature>
<feature type="transmembrane region" description="Helical" evidence="6">
    <location>
        <begin position="104"/>
        <end position="123"/>
    </location>
</feature>
<evidence type="ECO:0000256" key="4">
    <source>
        <dbReference type="ARBA" id="ARBA00022989"/>
    </source>
</evidence>
<evidence type="ECO:0000256" key="6">
    <source>
        <dbReference type="SAM" id="Phobius"/>
    </source>
</evidence>
<keyword evidence="3 6" id="KW-0812">Transmembrane</keyword>
<dbReference type="Pfam" id="PF07690">
    <property type="entry name" value="MFS_1"/>
    <property type="match status" value="1"/>
</dbReference>